<keyword evidence="2" id="KW-1185">Reference proteome</keyword>
<evidence type="ECO:0000313" key="2">
    <source>
        <dbReference type="Proteomes" id="UP000240912"/>
    </source>
</evidence>
<gene>
    <name evidence="1" type="ORF">C7T94_08705</name>
</gene>
<dbReference type="EMBL" id="PYLS01000005">
    <property type="protein sequence ID" value="PST82725.1"/>
    <property type="molecule type" value="Genomic_DNA"/>
</dbReference>
<sequence>MKQMNVPEDMKVTVDFQAAGISGKVRELQPLVFKDQDGYRCLLGPDLETGVVGSGETVDAAIADWTRNLDERLASGDRNDELGLYITEMLKMSNKDVW</sequence>
<accession>A0A2T3HJU0</accession>
<comment type="caution">
    <text evidence="1">The sequence shown here is derived from an EMBL/GenBank/DDBJ whole genome shotgun (WGS) entry which is preliminary data.</text>
</comment>
<protein>
    <submittedName>
        <fullName evidence="1">Uncharacterized protein</fullName>
    </submittedName>
</protein>
<proteinExistence type="predicted"/>
<dbReference type="AlphaFoldDB" id="A0A2T3HJU0"/>
<evidence type="ECO:0000313" key="1">
    <source>
        <dbReference type="EMBL" id="PST82725.1"/>
    </source>
</evidence>
<reference evidence="1 2" key="1">
    <citation type="submission" date="2018-03" db="EMBL/GenBank/DDBJ databases">
        <authorList>
            <person name="Keele B.F."/>
        </authorList>
    </citation>
    <scope>NUCLEOTIDE SEQUENCE [LARGE SCALE GENOMIC DNA]</scope>
    <source>
        <strain evidence="1 2">YL28-9</strain>
    </source>
</reference>
<organism evidence="1 2">
    <name type="scientific">Pedobacter yulinensis</name>
    <dbReference type="NCBI Taxonomy" id="2126353"/>
    <lineage>
        <taxon>Bacteria</taxon>
        <taxon>Pseudomonadati</taxon>
        <taxon>Bacteroidota</taxon>
        <taxon>Sphingobacteriia</taxon>
        <taxon>Sphingobacteriales</taxon>
        <taxon>Sphingobacteriaceae</taxon>
        <taxon>Pedobacter</taxon>
    </lineage>
</organism>
<name>A0A2T3HJU0_9SPHI</name>
<dbReference type="RefSeq" id="WP_107214986.1">
    <property type="nucleotide sequence ID" value="NZ_KZ686269.1"/>
</dbReference>
<dbReference type="OrthoDB" id="670987at2"/>
<dbReference type="Proteomes" id="UP000240912">
    <property type="component" value="Unassembled WGS sequence"/>
</dbReference>